<dbReference type="Proteomes" id="UP000005953">
    <property type="component" value="Unassembled WGS sequence"/>
</dbReference>
<dbReference type="OrthoDB" id="9780918at2"/>
<dbReference type="InterPro" id="IPR032818">
    <property type="entry name" value="DedA-like"/>
</dbReference>
<protein>
    <submittedName>
        <fullName evidence="9">DedA:Phosphoesterase, PA-phosphatase related protein</fullName>
    </submittedName>
</protein>
<name>A4BKT3_9GAMM</name>
<evidence type="ECO:0000256" key="5">
    <source>
        <dbReference type="ARBA" id="ARBA00022989"/>
    </source>
</evidence>
<gene>
    <name evidence="9" type="ORF">MED297_03380</name>
</gene>
<feature type="transmembrane region" description="Helical" evidence="7">
    <location>
        <begin position="134"/>
        <end position="154"/>
    </location>
</feature>
<keyword evidence="3" id="KW-1003">Cell membrane</keyword>
<dbReference type="EMBL" id="AAOE01000051">
    <property type="protein sequence ID" value="EAR07271.1"/>
    <property type="molecule type" value="Genomic_DNA"/>
</dbReference>
<sequence>MEWLQSSPLVILLAVALVAFLESFALLGVLVPGVVLLFSLAALANTMNIPIALLLLMGAIGGCTGDISSYAIGCRLNQRIDTYPWFRRHRTWLEQGHWFVQKWGWLSVIIGRFLGPLRPVVPLAAGTLGMSPRLFVPINILTVLVWSPAYLLPGYYTGELADLWRIQPLSTRSLIIYLLSAISISAGLLAIYHHTHPHRWHLRGWITQRQADRWPVGPAALLIIATIWGATLLFWPPTEQDIQLLQWAAQWQTTTLATLGHIGVLLSDSTLILLLFFSLGLWLIVVKRTALLLLLFGTLMGTSLGVTFGLGHLTAIDAGPPLLGLTLFTVFCGFFANVLSSQLDSLRRWPIYAVTSLFLIYALFSHLLTGELKLSETLIAMLTGLIANALLRSAWQMRHLPLFVPLPIPLAGLLILTASAWLSVQL</sequence>
<reference evidence="9 10" key="1">
    <citation type="submission" date="2006-02" db="EMBL/GenBank/DDBJ databases">
        <authorList>
            <person name="Pinhassi J."/>
            <person name="Pedros-Alio C."/>
            <person name="Ferriera S."/>
            <person name="Johnson J."/>
            <person name="Kravitz S."/>
            <person name="Halpern A."/>
            <person name="Remington K."/>
            <person name="Beeson K."/>
            <person name="Tran B."/>
            <person name="Rogers Y.-H."/>
            <person name="Friedman R."/>
            <person name="Venter J.C."/>
        </authorList>
    </citation>
    <scope>NUCLEOTIDE SEQUENCE [LARGE SCALE GENOMIC DNA]</scope>
    <source>
        <strain evidence="9 10">MED297</strain>
    </source>
</reference>
<feature type="transmembrane region" description="Helical" evidence="7">
    <location>
        <begin position="374"/>
        <end position="391"/>
    </location>
</feature>
<evidence type="ECO:0000256" key="1">
    <source>
        <dbReference type="ARBA" id="ARBA00004651"/>
    </source>
</evidence>
<dbReference type="RefSeq" id="WP_008047402.1">
    <property type="nucleotide sequence ID" value="NZ_CH724154.1"/>
</dbReference>
<dbReference type="InterPro" id="IPR032816">
    <property type="entry name" value="VTT_dom"/>
</dbReference>
<evidence type="ECO:0000313" key="9">
    <source>
        <dbReference type="EMBL" id="EAR07271.1"/>
    </source>
</evidence>
<dbReference type="Pfam" id="PF09335">
    <property type="entry name" value="VTT_dom"/>
    <property type="match status" value="1"/>
</dbReference>
<keyword evidence="4 7" id="KW-0812">Transmembrane</keyword>
<accession>A4BKT3</accession>
<feature type="transmembrane region" description="Helical" evidence="7">
    <location>
        <begin position="322"/>
        <end position="339"/>
    </location>
</feature>
<feature type="transmembrane region" description="Helical" evidence="7">
    <location>
        <begin position="255"/>
        <end position="284"/>
    </location>
</feature>
<feature type="transmembrane region" description="Helical" evidence="7">
    <location>
        <begin position="174"/>
        <end position="193"/>
    </location>
</feature>
<evidence type="ECO:0000256" key="2">
    <source>
        <dbReference type="ARBA" id="ARBA00010792"/>
    </source>
</evidence>
<evidence type="ECO:0000259" key="8">
    <source>
        <dbReference type="Pfam" id="PF09335"/>
    </source>
</evidence>
<evidence type="ECO:0000256" key="3">
    <source>
        <dbReference type="ARBA" id="ARBA00022475"/>
    </source>
</evidence>
<evidence type="ECO:0000256" key="6">
    <source>
        <dbReference type="ARBA" id="ARBA00023136"/>
    </source>
</evidence>
<evidence type="ECO:0000256" key="7">
    <source>
        <dbReference type="SAM" id="Phobius"/>
    </source>
</evidence>
<dbReference type="AlphaFoldDB" id="A4BKT3"/>
<keyword evidence="5 7" id="KW-1133">Transmembrane helix</keyword>
<feature type="transmembrane region" description="Helical" evidence="7">
    <location>
        <begin position="291"/>
        <end position="310"/>
    </location>
</feature>
<dbReference type="GO" id="GO:0005886">
    <property type="term" value="C:plasma membrane"/>
    <property type="evidence" value="ECO:0007669"/>
    <property type="project" value="UniProtKB-SubCell"/>
</dbReference>
<proteinExistence type="inferred from homology"/>
<dbReference type="STRING" id="314283.MED297_03380"/>
<keyword evidence="6 7" id="KW-0472">Membrane</keyword>
<evidence type="ECO:0000256" key="4">
    <source>
        <dbReference type="ARBA" id="ARBA00022692"/>
    </source>
</evidence>
<feature type="transmembrane region" description="Helical" evidence="7">
    <location>
        <begin position="351"/>
        <end position="368"/>
    </location>
</feature>
<dbReference type="HOGENOM" id="CLU_025730_0_0_6"/>
<feature type="transmembrane region" description="Helical" evidence="7">
    <location>
        <begin position="214"/>
        <end position="235"/>
    </location>
</feature>
<feature type="transmembrane region" description="Helical" evidence="7">
    <location>
        <begin position="403"/>
        <end position="424"/>
    </location>
</feature>
<comment type="subcellular location">
    <subcellularLocation>
        <location evidence="1">Cell membrane</location>
        <topology evidence="1">Multi-pass membrane protein</topology>
    </subcellularLocation>
</comment>
<feature type="domain" description="VTT" evidence="8">
    <location>
        <begin position="31"/>
        <end position="155"/>
    </location>
</feature>
<comment type="caution">
    <text evidence="9">The sequence shown here is derived from an EMBL/GenBank/DDBJ whole genome shotgun (WGS) entry which is preliminary data.</text>
</comment>
<evidence type="ECO:0000313" key="10">
    <source>
        <dbReference type="Proteomes" id="UP000005953"/>
    </source>
</evidence>
<keyword evidence="10" id="KW-1185">Reference proteome</keyword>
<dbReference type="PANTHER" id="PTHR30353">
    <property type="entry name" value="INNER MEMBRANE PROTEIN DEDA-RELATED"/>
    <property type="match status" value="1"/>
</dbReference>
<organism evidence="9 10">
    <name type="scientific">Reinekea blandensis MED297</name>
    <dbReference type="NCBI Taxonomy" id="314283"/>
    <lineage>
        <taxon>Bacteria</taxon>
        <taxon>Pseudomonadati</taxon>
        <taxon>Pseudomonadota</taxon>
        <taxon>Gammaproteobacteria</taxon>
        <taxon>Oceanospirillales</taxon>
        <taxon>Saccharospirillaceae</taxon>
        <taxon>Reinekea</taxon>
    </lineage>
</organism>
<comment type="similarity">
    <text evidence="2">Belongs to the DedA family.</text>
</comment>
<dbReference type="PANTHER" id="PTHR30353:SF15">
    <property type="entry name" value="INNER MEMBRANE PROTEIN YABI"/>
    <property type="match status" value="1"/>
</dbReference>